<protein>
    <submittedName>
        <fullName evidence="1">Uncharacterized protein</fullName>
    </submittedName>
</protein>
<dbReference type="AlphaFoldDB" id="U9UFF1"/>
<dbReference type="VEuPathDB" id="FungiDB:RhiirFUN_013578"/>
<evidence type="ECO:0000313" key="1">
    <source>
        <dbReference type="EMBL" id="ESA18397.1"/>
    </source>
</evidence>
<dbReference type="EMBL" id="KI279252">
    <property type="protein sequence ID" value="ESA18397.1"/>
    <property type="molecule type" value="Genomic_DNA"/>
</dbReference>
<sequence length="190" mass="22011">MPNKTKTFWNFFRCALDDNKQNSNRVLSIIADEFSYSKLETNLNVGRHTISESRKYAQVNGYGAPPLLKPVIHRIKLKEKMLNQFELFFADKKNVNISSYKTDNKKGGCFQYKEDLEGLCMTCNKYGYLVFAEIEKIIEKYVINPGIQDFDKQLQIDDMGNAIHIPCVSHCLRHAFGDYNRDHPKNIESS</sequence>
<proteinExistence type="predicted"/>
<gene>
    <name evidence="1" type="ORF">GLOINDRAFT_20744</name>
</gene>
<accession>U9UFF1</accession>
<organism evidence="1">
    <name type="scientific">Rhizophagus irregularis (strain DAOM 181602 / DAOM 197198 / MUCL 43194)</name>
    <name type="common">Arbuscular mycorrhizal fungus</name>
    <name type="synonym">Glomus intraradices</name>
    <dbReference type="NCBI Taxonomy" id="747089"/>
    <lineage>
        <taxon>Eukaryota</taxon>
        <taxon>Fungi</taxon>
        <taxon>Fungi incertae sedis</taxon>
        <taxon>Mucoromycota</taxon>
        <taxon>Glomeromycotina</taxon>
        <taxon>Glomeromycetes</taxon>
        <taxon>Glomerales</taxon>
        <taxon>Glomeraceae</taxon>
        <taxon>Rhizophagus</taxon>
    </lineage>
</organism>
<reference evidence="1" key="1">
    <citation type="submission" date="2013-07" db="EMBL/GenBank/DDBJ databases">
        <title>The genome of an arbuscular mycorrhizal fungus provides insights into the evolution of the oldest plant symbiosis.</title>
        <authorList>
            <consortium name="DOE Joint Genome Institute"/>
            <person name="Tisserant E."/>
            <person name="Malbreil M."/>
            <person name="Kuo A."/>
            <person name="Kohler A."/>
            <person name="Symeonidi A."/>
            <person name="Balestrini R."/>
            <person name="Charron P."/>
            <person name="Duensing N."/>
            <person name="Frei-dit-Frey N."/>
            <person name="Gianinazzi-Pearson V."/>
            <person name="Gilbert B."/>
            <person name="Handa Y."/>
            <person name="Hijri M."/>
            <person name="Kaul R."/>
            <person name="Kawaguchi M."/>
            <person name="Krajinski F."/>
            <person name="Lammers P."/>
            <person name="Lapierre D."/>
            <person name="Masclaux F.G."/>
            <person name="Murat C."/>
            <person name="Morin E."/>
            <person name="Ndikumana S."/>
            <person name="Pagni M."/>
            <person name="Petitpierre D."/>
            <person name="Requena N."/>
            <person name="Rosikiewicz P."/>
            <person name="Riley R."/>
            <person name="Saito K."/>
            <person name="San Clemente H."/>
            <person name="Shapiro H."/>
            <person name="van Tuinen D."/>
            <person name="Becard G."/>
            <person name="Bonfante P."/>
            <person name="Paszkowski U."/>
            <person name="Shachar-Hill Y."/>
            <person name="Young J.P."/>
            <person name="Sanders I.R."/>
            <person name="Henrissat B."/>
            <person name="Rensing S.A."/>
            <person name="Grigoriev I.V."/>
            <person name="Corradi N."/>
            <person name="Roux C."/>
            <person name="Martin F."/>
        </authorList>
    </citation>
    <scope>NUCLEOTIDE SEQUENCE</scope>
    <source>
        <strain evidence="1">DAOM 197198</strain>
    </source>
</reference>
<dbReference type="HOGENOM" id="CLU_1428686_0_0_1"/>
<name>U9UFF1_RHIID</name>